<proteinExistence type="predicted"/>
<sequence>MRKKKTNGALGVAIAFAAAAALCFCAVSGCAASSGQSSAAEGTETMPKLMPAQHQKYVDRPAYKCYRCHGASEKGNPTVSNAVAMPDGHYVDNDPSTFALDPLRTECRSCHAVDPGKKRAPGEFQMAEEESGQADRGE</sequence>
<dbReference type="PROSITE" id="PS51257">
    <property type="entry name" value="PROKAR_LIPOPROTEIN"/>
    <property type="match status" value="1"/>
</dbReference>
<dbReference type="Gene3D" id="1.10.1130.10">
    <property type="entry name" value="Flavocytochrome C3, Chain A"/>
    <property type="match status" value="1"/>
</dbReference>
<feature type="compositionally biased region" description="Basic and acidic residues" evidence="1">
    <location>
        <begin position="112"/>
        <end position="121"/>
    </location>
</feature>
<dbReference type="EMBL" id="JAGZSV010000007">
    <property type="protein sequence ID" value="MBS6940054.1"/>
    <property type="molecule type" value="Genomic_DNA"/>
</dbReference>
<evidence type="ECO:0008006" key="5">
    <source>
        <dbReference type="Google" id="ProtNLM"/>
    </source>
</evidence>
<dbReference type="SUPFAM" id="SSF48695">
    <property type="entry name" value="Multiheme cytochromes"/>
    <property type="match status" value="1"/>
</dbReference>
<feature type="signal peptide" evidence="2">
    <location>
        <begin position="1"/>
        <end position="39"/>
    </location>
</feature>
<dbReference type="Proteomes" id="UP000727506">
    <property type="component" value="Unassembled WGS sequence"/>
</dbReference>
<evidence type="ECO:0000256" key="2">
    <source>
        <dbReference type="SAM" id="SignalP"/>
    </source>
</evidence>
<keyword evidence="2" id="KW-0732">Signal</keyword>
<evidence type="ECO:0000256" key="1">
    <source>
        <dbReference type="SAM" id="MobiDB-lite"/>
    </source>
</evidence>
<name>A0A943Z6Z1_9ACTN</name>
<gene>
    <name evidence="3" type="ORF">KH142_00940</name>
</gene>
<dbReference type="InterPro" id="IPR036280">
    <property type="entry name" value="Multihaem_cyt_sf"/>
</dbReference>
<reference evidence="3" key="1">
    <citation type="submission" date="2021-02" db="EMBL/GenBank/DDBJ databases">
        <title>Infant gut strain persistence is associated with maternal origin, phylogeny, and functional potential including surface adhesion and iron acquisition.</title>
        <authorList>
            <person name="Lou Y.C."/>
        </authorList>
    </citation>
    <scope>NUCLEOTIDE SEQUENCE</scope>
    <source>
        <strain evidence="3">L2_039_000G1_dasL2_039_000G1_concoct_11</strain>
    </source>
</reference>
<protein>
    <recommendedName>
        <fullName evidence="5">Periplasmic nitrate reductase, electron transfer subunit</fullName>
    </recommendedName>
</protein>
<organism evidence="3 4">
    <name type="scientific">Slackia piriformis</name>
    <dbReference type="NCBI Taxonomy" id="626934"/>
    <lineage>
        <taxon>Bacteria</taxon>
        <taxon>Bacillati</taxon>
        <taxon>Actinomycetota</taxon>
        <taxon>Coriobacteriia</taxon>
        <taxon>Eggerthellales</taxon>
        <taxon>Eggerthellaceae</taxon>
        <taxon>Slackia</taxon>
    </lineage>
</organism>
<evidence type="ECO:0000313" key="4">
    <source>
        <dbReference type="Proteomes" id="UP000727506"/>
    </source>
</evidence>
<feature type="region of interest" description="Disordered" evidence="1">
    <location>
        <begin position="112"/>
        <end position="138"/>
    </location>
</feature>
<feature type="chain" id="PRO_5037313224" description="Periplasmic nitrate reductase, electron transfer subunit" evidence="2">
    <location>
        <begin position="40"/>
        <end position="138"/>
    </location>
</feature>
<evidence type="ECO:0000313" key="3">
    <source>
        <dbReference type="EMBL" id="MBS6940054.1"/>
    </source>
</evidence>
<dbReference type="AlphaFoldDB" id="A0A943Z6Z1"/>
<accession>A0A943Z6Z1</accession>
<comment type="caution">
    <text evidence="3">The sequence shown here is derived from an EMBL/GenBank/DDBJ whole genome shotgun (WGS) entry which is preliminary data.</text>
</comment>